<reference evidence="3" key="1">
    <citation type="submission" date="2023-03" db="EMBL/GenBank/DDBJ databases">
        <title>Massive genome expansion in bonnet fungi (Mycena s.s.) driven by repeated elements and novel gene families across ecological guilds.</title>
        <authorList>
            <consortium name="Lawrence Berkeley National Laboratory"/>
            <person name="Harder C.B."/>
            <person name="Miyauchi S."/>
            <person name="Viragh M."/>
            <person name="Kuo A."/>
            <person name="Thoen E."/>
            <person name="Andreopoulos B."/>
            <person name="Lu D."/>
            <person name="Skrede I."/>
            <person name="Drula E."/>
            <person name="Henrissat B."/>
            <person name="Morin E."/>
            <person name="Kohler A."/>
            <person name="Barry K."/>
            <person name="LaButti K."/>
            <person name="Morin E."/>
            <person name="Salamov A."/>
            <person name="Lipzen A."/>
            <person name="Mereny Z."/>
            <person name="Hegedus B."/>
            <person name="Baldrian P."/>
            <person name="Stursova M."/>
            <person name="Weitz H."/>
            <person name="Taylor A."/>
            <person name="Grigoriev I.V."/>
            <person name="Nagy L.G."/>
            <person name="Martin F."/>
            <person name="Kauserud H."/>
        </authorList>
    </citation>
    <scope>NUCLEOTIDE SEQUENCE</scope>
    <source>
        <strain evidence="3">CBHHK173m</strain>
    </source>
</reference>
<sequence length="244" mass="27454">MGSIVARPTSSVRINPVRRLTPPFIHISLDHHAQTPHKKVQRRRDRGHRPNAPDKGRSPCAAAICRPRLPTVSSKTSYKDIWKHAKQLHAARRAMSAVSTKVVQRSREAKKTYCSAVFELPEDELRVFLAWQSRSLDDLLDDCEDLSKRCAELKADAERDQAKLQAEVTRVKVATNSKERRELLLELTRAVPIVSCVQDVFDNVTQGLKEIQKEVENLGDDSDAFHRIGAAWEVILVGGVQLLA</sequence>
<dbReference type="Proteomes" id="UP001222325">
    <property type="component" value="Unassembled WGS sequence"/>
</dbReference>
<dbReference type="EMBL" id="JARJCN010000065">
    <property type="protein sequence ID" value="KAJ7078604.1"/>
    <property type="molecule type" value="Genomic_DNA"/>
</dbReference>
<keyword evidence="1" id="KW-0175">Coiled coil</keyword>
<gene>
    <name evidence="3" type="ORF">B0H15DRAFT_535496</name>
</gene>
<proteinExistence type="predicted"/>
<comment type="caution">
    <text evidence="3">The sequence shown here is derived from an EMBL/GenBank/DDBJ whole genome shotgun (WGS) entry which is preliminary data.</text>
</comment>
<evidence type="ECO:0000256" key="1">
    <source>
        <dbReference type="SAM" id="Coils"/>
    </source>
</evidence>
<protein>
    <submittedName>
        <fullName evidence="3">Uncharacterized protein</fullName>
    </submittedName>
</protein>
<accession>A0AAD6XPG5</accession>
<evidence type="ECO:0000313" key="3">
    <source>
        <dbReference type="EMBL" id="KAJ7078604.1"/>
    </source>
</evidence>
<feature type="compositionally biased region" description="Basic residues" evidence="2">
    <location>
        <begin position="34"/>
        <end position="49"/>
    </location>
</feature>
<feature type="region of interest" description="Disordered" evidence="2">
    <location>
        <begin position="29"/>
        <end position="58"/>
    </location>
</feature>
<feature type="coiled-coil region" evidence="1">
    <location>
        <begin position="136"/>
        <end position="163"/>
    </location>
</feature>
<name>A0AAD6XPG5_9AGAR</name>
<evidence type="ECO:0000256" key="2">
    <source>
        <dbReference type="SAM" id="MobiDB-lite"/>
    </source>
</evidence>
<keyword evidence="4" id="KW-1185">Reference proteome</keyword>
<organism evidence="3 4">
    <name type="scientific">Mycena belliarum</name>
    <dbReference type="NCBI Taxonomy" id="1033014"/>
    <lineage>
        <taxon>Eukaryota</taxon>
        <taxon>Fungi</taxon>
        <taxon>Dikarya</taxon>
        <taxon>Basidiomycota</taxon>
        <taxon>Agaricomycotina</taxon>
        <taxon>Agaricomycetes</taxon>
        <taxon>Agaricomycetidae</taxon>
        <taxon>Agaricales</taxon>
        <taxon>Marasmiineae</taxon>
        <taxon>Mycenaceae</taxon>
        <taxon>Mycena</taxon>
    </lineage>
</organism>
<dbReference type="AlphaFoldDB" id="A0AAD6XPG5"/>
<evidence type="ECO:0000313" key="4">
    <source>
        <dbReference type="Proteomes" id="UP001222325"/>
    </source>
</evidence>